<proteinExistence type="predicted"/>
<evidence type="ECO:0000256" key="1">
    <source>
        <dbReference type="SAM" id="MobiDB-lite"/>
    </source>
</evidence>
<dbReference type="PANTHER" id="PTHR21477:SF12">
    <property type="entry name" value="PROTEIN PHLOEM PROTEIN 2-LIKE A10"/>
    <property type="match status" value="1"/>
</dbReference>
<feature type="transmembrane region" description="Helical" evidence="2">
    <location>
        <begin position="583"/>
        <end position="605"/>
    </location>
</feature>
<keyword evidence="2" id="KW-0812">Transmembrane</keyword>
<dbReference type="InterPro" id="IPR019141">
    <property type="entry name" value="DUF2045"/>
</dbReference>
<protein>
    <submittedName>
        <fullName evidence="3">Uncharacterized protein</fullName>
    </submittedName>
</protein>
<sequence length="611" mass="65650">MPPASKPGTTNPGSSYSWAKVGSVGVGAGLATFLAYRAYCSRTGASLRWEWVDTLSNYCRAVASLSSSSALLAKDLHVFLLSDTTELPPSLRQLNRLLQSSEVQATLSCAAQALMRGVSQSSDPHAQPVVDKVLEAILSDRGRSLVGMAMGIATKNATATLCDFIKAQLGQQDQQGAAAGASTIAAVMRLLSSEQGERLLSLLVTKSMKTAVATYMESTAGYNTYEDFLSSISKQDHRDAVSTIMSRVTAAFCQEVASACLRASTDTPTNYSNNNDINNASTSRVASVGISRKPHLSSSNAGPASRGGPPPPSTLTPSSSLSSPAPSSTGEECLLSSHTDHLQQHQKQHWRQHRQTRSFELDPIGTPTSRVSEQPQPQSTSQLELQPDGDGHQALPPNTLFTEGGSAEAEVHTLQQRQVEAPGPNPGGRNDAAAPHTQLCSDACSSVFAHATEAGLESSAPHTPAPLPMSTTAHQHDPHQQYQQHQQHHCHFRQSEARQQQQHQQQQQIVQTAGRLMSPAKPVWVQRVVELVREQEVRALCLDLVTSATREATRSTLDTVTLNIRASLPLCVQALHLQGGSVFVRQVAACALLVLCLAFFVWRVVRHHGEL</sequence>
<feature type="region of interest" description="Disordered" evidence="1">
    <location>
        <begin position="268"/>
        <end position="403"/>
    </location>
</feature>
<dbReference type="EMBL" id="HBIP01014446">
    <property type="protein sequence ID" value="CAE0493317.1"/>
    <property type="molecule type" value="Transcribed_RNA"/>
</dbReference>
<organism evidence="3">
    <name type="scientific">Dunaliella tertiolecta</name>
    <name type="common">Green alga</name>
    <dbReference type="NCBI Taxonomy" id="3047"/>
    <lineage>
        <taxon>Eukaryota</taxon>
        <taxon>Viridiplantae</taxon>
        <taxon>Chlorophyta</taxon>
        <taxon>core chlorophytes</taxon>
        <taxon>Chlorophyceae</taxon>
        <taxon>CS clade</taxon>
        <taxon>Chlamydomonadales</taxon>
        <taxon>Dunaliellaceae</taxon>
        <taxon>Dunaliella</taxon>
    </lineage>
</organism>
<feature type="compositionally biased region" description="Low complexity" evidence="1">
    <location>
        <begin position="268"/>
        <end position="283"/>
    </location>
</feature>
<reference evidence="3" key="1">
    <citation type="submission" date="2021-01" db="EMBL/GenBank/DDBJ databases">
        <authorList>
            <person name="Corre E."/>
            <person name="Pelletier E."/>
            <person name="Niang G."/>
            <person name="Scheremetjew M."/>
            <person name="Finn R."/>
            <person name="Kale V."/>
            <person name="Holt S."/>
            <person name="Cochrane G."/>
            <person name="Meng A."/>
            <person name="Brown T."/>
            <person name="Cohen L."/>
        </authorList>
    </citation>
    <scope>NUCLEOTIDE SEQUENCE</scope>
    <source>
        <strain evidence="3">CCMP1320</strain>
    </source>
</reference>
<accession>A0A7S3VLJ9</accession>
<feature type="compositionally biased region" description="Low complexity" evidence="1">
    <location>
        <begin position="315"/>
        <end position="329"/>
    </location>
</feature>
<dbReference type="AlphaFoldDB" id="A0A7S3VLJ9"/>
<evidence type="ECO:0000256" key="2">
    <source>
        <dbReference type="SAM" id="Phobius"/>
    </source>
</evidence>
<feature type="compositionally biased region" description="Low complexity" evidence="1">
    <location>
        <begin position="297"/>
        <end position="307"/>
    </location>
</feature>
<dbReference type="PANTHER" id="PTHR21477">
    <property type="entry name" value="ZGC:172139"/>
    <property type="match status" value="1"/>
</dbReference>
<keyword evidence="2" id="KW-0472">Membrane</keyword>
<feature type="compositionally biased region" description="Basic residues" evidence="1">
    <location>
        <begin position="344"/>
        <end position="356"/>
    </location>
</feature>
<evidence type="ECO:0000313" key="3">
    <source>
        <dbReference type="EMBL" id="CAE0493317.1"/>
    </source>
</evidence>
<feature type="region of interest" description="Disordered" evidence="1">
    <location>
        <begin position="455"/>
        <end position="505"/>
    </location>
</feature>
<name>A0A7S3VLJ9_DUNTE</name>
<keyword evidence="2" id="KW-1133">Transmembrane helix</keyword>
<gene>
    <name evidence="3" type="ORF">DTER00134_LOCUS8390</name>
</gene>
<feature type="compositionally biased region" description="Polar residues" evidence="1">
    <location>
        <begin position="366"/>
        <end position="384"/>
    </location>
</feature>